<dbReference type="Proteomes" id="UP000004956">
    <property type="component" value="Unassembled WGS sequence"/>
</dbReference>
<proteinExistence type="predicted"/>
<feature type="non-terminal residue" evidence="1">
    <location>
        <position position="46"/>
    </location>
</feature>
<sequence>MPKRPWKCKDFGRGSARAGGDSIKCPFDLKKVVFEPQGTSSRKRFD</sequence>
<comment type="caution">
    <text evidence="1">The sequence shown here is derived from an EMBL/GenBank/DDBJ whole genome shotgun (WGS) entry which is preliminary data.</text>
</comment>
<dbReference type="EMBL" id="AFBQ01000014">
    <property type="protein sequence ID" value="EHY32471.1"/>
    <property type="molecule type" value="Genomic_DNA"/>
</dbReference>
<name>H3KBN8_9BURK</name>
<gene>
    <name evidence="1" type="ORF">HMPREF9440_00134</name>
</gene>
<protein>
    <submittedName>
        <fullName evidence="1">Uncharacterized protein</fullName>
    </submittedName>
</protein>
<reference evidence="1 2" key="1">
    <citation type="submission" date="2011-11" db="EMBL/GenBank/DDBJ databases">
        <authorList>
            <person name="Weinstock G."/>
            <person name="Sodergren E."/>
            <person name="Clifton S."/>
            <person name="Fulton L."/>
            <person name="Fulton B."/>
            <person name="Courtney L."/>
            <person name="Fronick C."/>
            <person name="Harrison M."/>
            <person name="Strong C."/>
            <person name="Farmer C."/>
            <person name="Delahaunty K."/>
            <person name="Markovic C."/>
            <person name="Hall O."/>
            <person name="Minx P."/>
            <person name="Tomlinson C."/>
            <person name="Mitreva M."/>
            <person name="Hou S."/>
            <person name="Chen J."/>
            <person name="Wollam A."/>
            <person name="Pepin K.H."/>
            <person name="Johnson M."/>
            <person name="Bhonagiri V."/>
            <person name="Zhang X."/>
            <person name="Suruliraj S."/>
            <person name="Warren W."/>
            <person name="Chinwalla A."/>
            <person name="Mardis E.R."/>
            <person name="Wilson R.K."/>
        </authorList>
    </citation>
    <scope>NUCLEOTIDE SEQUENCE [LARGE SCALE GENOMIC DNA]</scope>
    <source>
        <strain evidence="1 2">YIT 11816</strain>
    </source>
</reference>
<dbReference type="AlphaFoldDB" id="H3KBN8"/>
<dbReference type="HOGENOM" id="CLU_3193525_0_0_4"/>
<accession>H3KBN8</accession>
<evidence type="ECO:0000313" key="2">
    <source>
        <dbReference type="Proteomes" id="UP000004956"/>
    </source>
</evidence>
<keyword evidence="2" id="KW-1185">Reference proteome</keyword>
<evidence type="ECO:0000313" key="1">
    <source>
        <dbReference type="EMBL" id="EHY32471.1"/>
    </source>
</evidence>
<organism evidence="1 2">
    <name type="scientific">Sutterella parvirubra YIT 11816</name>
    <dbReference type="NCBI Taxonomy" id="762967"/>
    <lineage>
        <taxon>Bacteria</taxon>
        <taxon>Pseudomonadati</taxon>
        <taxon>Pseudomonadota</taxon>
        <taxon>Betaproteobacteria</taxon>
        <taxon>Burkholderiales</taxon>
        <taxon>Sutterellaceae</taxon>
        <taxon>Sutterella</taxon>
    </lineage>
</organism>